<feature type="domain" description="FAD/NAD(P)-binding" evidence="9">
    <location>
        <begin position="13"/>
        <end position="321"/>
    </location>
</feature>
<keyword evidence="3" id="KW-0285">Flavoprotein</keyword>
<dbReference type="PRINTS" id="PR00411">
    <property type="entry name" value="PNDRDTASEI"/>
</dbReference>
<comment type="caution">
    <text evidence="11">The sequence shown here is derived from an EMBL/GenBank/DDBJ whole genome shotgun (WGS) entry which is preliminary data.</text>
</comment>
<name>A0A094PTS7_9ZZZZ</name>
<comment type="catalytic activity">
    <reaction evidence="8">
        <text>a quinone + NADH + H(+) = a quinol + NAD(+)</text>
        <dbReference type="Rhea" id="RHEA:46160"/>
        <dbReference type="ChEBI" id="CHEBI:15378"/>
        <dbReference type="ChEBI" id="CHEBI:24646"/>
        <dbReference type="ChEBI" id="CHEBI:57540"/>
        <dbReference type="ChEBI" id="CHEBI:57945"/>
        <dbReference type="ChEBI" id="CHEBI:132124"/>
        <dbReference type="EC" id="1.6.5.9"/>
    </reaction>
</comment>
<dbReference type="Pfam" id="PF07992">
    <property type="entry name" value="Pyr_redox_2"/>
    <property type="match status" value="1"/>
</dbReference>
<evidence type="ECO:0000256" key="1">
    <source>
        <dbReference type="ARBA" id="ARBA00005272"/>
    </source>
</evidence>
<feature type="domain" description="External alternative NADH-ubiquinone oxidoreductase-like C-terminal" evidence="10">
    <location>
        <begin position="345"/>
        <end position="401"/>
    </location>
</feature>
<evidence type="ECO:0000256" key="7">
    <source>
        <dbReference type="ARBA" id="ARBA00023027"/>
    </source>
</evidence>
<keyword evidence="6" id="KW-0560">Oxidoreductase</keyword>
<evidence type="ECO:0000256" key="6">
    <source>
        <dbReference type="ARBA" id="ARBA00023002"/>
    </source>
</evidence>
<reference evidence="11" key="1">
    <citation type="submission" date="2014-06" db="EMBL/GenBank/DDBJ databases">
        <title>Key roles for freshwater Actinobacteria revealed by deep metagenomic sequencing.</title>
        <authorList>
            <person name="Ghai R."/>
            <person name="Mizuno C.M."/>
            <person name="Picazo A."/>
            <person name="Camacho A."/>
            <person name="Rodriguez-Valera F."/>
        </authorList>
    </citation>
    <scope>NUCLEOTIDE SEQUENCE</scope>
</reference>
<protein>
    <recommendedName>
        <fullName evidence="2">NADH:ubiquinone reductase (non-electrogenic)</fullName>
        <ecNumber evidence="2">1.6.5.9</ecNumber>
    </recommendedName>
</protein>
<dbReference type="SUPFAM" id="SSF51905">
    <property type="entry name" value="FAD/NAD(P)-binding domain"/>
    <property type="match status" value="1"/>
</dbReference>
<evidence type="ECO:0000259" key="10">
    <source>
        <dbReference type="Pfam" id="PF22366"/>
    </source>
</evidence>
<evidence type="ECO:0000256" key="5">
    <source>
        <dbReference type="ARBA" id="ARBA00022946"/>
    </source>
</evidence>
<dbReference type="Gene3D" id="3.50.50.100">
    <property type="match status" value="1"/>
</dbReference>
<evidence type="ECO:0000256" key="2">
    <source>
        <dbReference type="ARBA" id="ARBA00012637"/>
    </source>
</evidence>
<keyword evidence="5" id="KW-0809">Transit peptide</keyword>
<keyword evidence="7" id="KW-0520">NAD</keyword>
<dbReference type="InterPro" id="IPR045024">
    <property type="entry name" value="NDH-2"/>
</dbReference>
<sequence>MGIDAGGRQAKKHAVVIGAGFGGLACAKKLRKSDHYSVTLIDRNPYQLFSPLLYQVATASLPEDDIAFPVRTAYKDVQFVRAEVTNIDATKKELLLSNGKTISYDDLILAVGSEGTTFGIPGVAENAFQMKSVSDARGIRHSLLSAYESVEDGLLPPESLNVVIVGGGPTGVELAGAVKELQREIHREFEHIAPKATVTLLEAGPRLLPTFHPRSSKYTLKTLTKMGVVVHVDAAVIEATPRSLRLEDGREIVAGTRIWAAGVVAPPHWKFLGDTDRGNRIKVNSHLQISDSIWIVGDIASFPDSNGRPLPMVAPVAIQQGKHVARQIQRCESGKQLQVFEYRDKGQMATIGRRKAVVEMRPWLRFQGSLAWLTWLALHLAYLSGGRNRTSIFADWIWNYLVWTPRRTIID</sequence>
<dbReference type="Pfam" id="PF22366">
    <property type="entry name" value="NDH2_C"/>
    <property type="match status" value="1"/>
</dbReference>
<dbReference type="GO" id="GO:0050136">
    <property type="term" value="F:NADH dehydrogenase (quinone) (non-electrogenic) activity"/>
    <property type="evidence" value="ECO:0007669"/>
    <property type="project" value="UniProtKB-EC"/>
</dbReference>
<evidence type="ECO:0000313" key="11">
    <source>
        <dbReference type="EMBL" id="KGA15175.1"/>
    </source>
</evidence>
<evidence type="ECO:0000256" key="3">
    <source>
        <dbReference type="ARBA" id="ARBA00022630"/>
    </source>
</evidence>
<proteinExistence type="inferred from homology"/>
<evidence type="ECO:0000256" key="4">
    <source>
        <dbReference type="ARBA" id="ARBA00022827"/>
    </source>
</evidence>
<organism evidence="11">
    <name type="scientific">freshwater metagenome</name>
    <dbReference type="NCBI Taxonomy" id="449393"/>
    <lineage>
        <taxon>unclassified sequences</taxon>
        <taxon>metagenomes</taxon>
        <taxon>ecological metagenomes</taxon>
    </lineage>
</organism>
<dbReference type="PANTHER" id="PTHR43706:SF47">
    <property type="entry name" value="EXTERNAL NADH-UBIQUINONE OXIDOREDUCTASE 1, MITOCHONDRIAL-RELATED"/>
    <property type="match status" value="1"/>
</dbReference>
<evidence type="ECO:0000256" key="8">
    <source>
        <dbReference type="ARBA" id="ARBA00047599"/>
    </source>
</evidence>
<dbReference type="PANTHER" id="PTHR43706">
    <property type="entry name" value="NADH DEHYDROGENASE"/>
    <property type="match status" value="1"/>
</dbReference>
<dbReference type="InterPro" id="IPR023753">
    <property type="entry name" value="FAD/NAD-binding_dom"/>
</dbReference>
<gene>
    <name evidence="11" type="ORF">GM51_15485</name>
</gene>
<dbReference type="GO" id="GO:0005739">
    <property type="term" value="C:mitochondrion"/>
    <property type="evidence" value="ECO:0007669"/>
    <property type="project" value="UniProtKB-ARBA"/>
</dbReference>
<evidence type="ECO:0000259" key="9">
    <source>
        <dbReference type="Pfam" id="PF07992"/>
    </source>
</evidence>
<accession>A0A094PTS7</accession>
<dbReference type="InterPro" id="IPR036188">
    <property type="entry name" value="FAD/NAD-bd_sf"/>
</dbReference>
<dbReference type="PRINTS" id="PR00368">
    <property type="entry name" value="FADPNR"/>
</dbReference>
<comment type="similarity">
    <text evidence="1">Belongs to the NADH dehydrogenase family.</text>
</comment>
<keyword evidence="4" id="KW-0274">FAD</keyword>
<dbReference type="AlphaFoldDB" id="A0A094PTS7"/>
<dbReference type="InterPro" id="IPR054585">
    <property type="entry name" value="NDH2-like_C"/>
</dbReference>
<dbReference type="EC" id="1.6.5.9" evidence="2"/>
<dbReference type="EMBL" id="JNSL01000122">
    <property type="protein sequence ID" value="KGA15175.1"/>
    <property type="molecule type" value="Genomic_DNA"/>
</dbReference>